<accession>A0A4Y2AM60</accession>
<proteinExistence type="predicted"/>
<name>A0A4Y2AM60_ARAVE</name>
<dbReference type="EMBL" id="BGPR01000023">
    <property type="protein sequence ID" value="GBL80858.1"/>
    <property type="molecule type" value="Genomic_DNA"/>
</dbReference>
<dbReference type="Proteomes" id="UP000499080">
    <property type="component" value="Unassembled WGS sequence"/>
</dbReference>
<reference evidence="2 3" key="1">
    <citation type="journal article" date="2019" name="Sci. Rep.">
        <title>Orb-weaving spider Araneus ventricosus genome elucidates the spidroin gene catalogue.</title>
        <authorList>
            <person name="Kono N."/>
            <person name="Nakamura H."/>
            <person name="Ohtoshi R."/>
            <person name="Moran D.A.P."/>
            <person name="Shinohara A."/>
            <person name="Yoshida Y."/>
            <person name="Fujiwara M."/>
            <person name="Mori M."/>
            <person name="Tomita M."/>
            <person name="Arakawa K."/>
        </authorList>
    </citation>
    <scope>NUCLEOTIDE SEQUENCE [LARGE SCALE GENOMIC DNA]</scope>
</reference>
<keyword evidence="3" id="KW-1185">Reference proteome</keyword>
<sequence length="123" mass="13914">MENDALFNEYSREHGEQLKIIPTEVSFIDGIREDDITQIEILVCSNLALQICKLAASLTRQECKLETNYCKRRSHNASNLQLSCYVKLIANYSRNRVRRQISDSHPDNPLPKPVALATQAAGP</sequence>
<comment type="caution">
    <text evidence="2">The sequence shown here is derived from an EMBL/GenBank/DDBJ whole genome shotgun (WGS) entry which is preliminary data.</text>
</comment>
<evidence type="ECO:0000313" key="2">
    <source>
        <dbReference type="EMBL" id="GBL80858.1"/>
    </source>
</evidence>
<evidence type="ECO:0000256" key="1">
    <source>
        <dbReference type="SAM" id="MobiDB-lite"/>
    </source>
</evidence>
<feature type="region of interest" description="Disordered" evidence="1">
    <location>
        <begin position="100"/>
        <end position="123"/>
    </location>
</feature>
<protein>
    <submittedName>
        <fullName evidence="2">Uncharacterized protein</fullName>
    </submittedName>
</protein>
<dbReference type="AlphaFoldDB" id="A0A4Y2AM60"/>
<evidence type="ECO:0000313" key="3">
    <source>
        <dbReference type="Proteomes" id="UP000499080"/>
    </source>
</evidence>
<gene>
    <name evidence="2" type="ORF">AVEN_26281_1</name>
</gene>
<organism evidence="2 3">
    <name type="scientific">Araneus ventricosus</name>
    <name type="common">Orbweaver spider</name>
    <name type="synonym">Epeira ventricosa</name>
    <dbReference type="NCBI Taxonomy" id="182803"/>
    <lineage>
        <taxon>Eukaryota</taxon>
        <taxon>Metazoa</taxon>
        <taxon>Ecdysozoa</taxon>
        <taxon>Arthropoda</taxon>
        <taxon>Chelicerata</taxon>
        <taxon>Arachnida</taxon>
        <taxon>Araneae</taxon>
        <taxon>Araneomorphae</taxon>
        <taxon>Entelegynae</taxon>
        <taxon>Araneoidea</taxon>
        <taxon>Araneidae</taxon>
        <taxon>Araneus</taxon>
    </lineage>
</organism>